<accession>A0A9N9YHS2</accession>
<dbReference type="EMBL" id="CABFNQ020000528">
    <property type="protein sequence ID" value="CAH0017901.1"/>
    <property type="molecule type" value="Genomic_DNA"/>
</dbReference>
<keyword evidence="1" id="KW-0732">Signal</keyword>
<dbReference type="AlphaFoldDB" id="A0A9N9YHS2"/>
<feature type="chain" id="PRO_5040178636" evidence="1">
    <location>
        <begin position="18"/>
        <end position="228"/>
    </location>
</feature>
<dbReference type="OrthoDB" id="3545468at2759"/>
<protein>
    <submittedName>
        <fullName evidence="2">Uncharacterized protein</fullName>
    </submittedName>
</protein>
<comment type="caution">
    <text evidence="2">The sequence shown here is derived from an EMBL/GenBank/DDBJ whole genome shotgun (WGS) entry which is preliminary data.</text>
</comment>
<name>A0A9N9YHS2_9HYPO</name>
<evidence type="ECO:0000256" key="1">
    <source>
        <dbReference type="SAM" id="SignalP"/>
    </source>
</evidence>
<organism evidence="2 3">
    <name type="scientific">Clonostachys rhizophaga</name>
    <dbReference type="NCBI Taxonomy" id="160324"/>
    <lineage>
        <taxon>Eukaryota</taxon>
        <taxon>Fungi</taxon>
        <taxon>Dikarya</taxon>
        <taxon>Ascomycota</taxon>
        <taxon>Pezizomycotina</taxon>
        <taxon>Sordariomycetes</taxon>
        <taxon>Hypocreomycetidae</taxon>
        <taxon>Hypocreales</taxon>
        <taxon>Bionectriaceae</taxon>
        <taxon>Clonostachys</taxon>
    </lineage>
</organism>
<dbReference type="Proteomes" id="UP000696573">
    <property type="component" value="Unassembled WGS sequence"/>
</dbReference>
<gene>
    <name evidence="2" type="ORF">CRHIZ90672A_00009935</name>
</gene>
<evidence type="ECO:0000313" key="2">
    <source>
        <dbReference type="EMBL" id="CAH0017901.1"/>
    </source>
</evidence>
<reference evidence="2" key="1">
    <citation type="submission" date="2021-10" db="EMBL/GenBank/DDBJ databases">
        <authorList>
            <person name="Piombo E."/>
        </authorList>
    </citation>
    <scope>NUCLEOTIDE SEQUENCE</scope>
</reference>
<evidence type="ECO:0000313" key="3">
    <source>
        <dbReference type="Proteomes" id="UP000696573"/>
    </source>
</evidence>
<proteinExistence type="predicted"/>
<feature type="signal peptide" evidence="1">
    <location>
        <begin position="1"/>
        <end position="17"/>
    </location>
</feature>
<sequence>MLARTALVTLLPAAVSALRDVVATSRGSGCEVWPNYDAVTGVAGPWLIQLSEAENTAIDGFSDTDRYTIGYNNGKPTIRWGSFLILVNKITIPTRNDIAKTALRCSDGGLQAWTDTDLTPAGAPTAVAWTPIVLSPYPYDAALMYKIEGSVPQLYSHKDATTGEEIPGYFLGGADGATTWGVKHYPADQGSYGRDYYYLRLLGPGSEDPSTGEPLHEGETKTYLKVAV</sequence>
<keyword evidence="3" id="KW-1185">Reference proteome</keyword>